<keyword evidence="3" id="KW-1185">Reference proteome</keyword>
<dbReference type="AlphaFoldDB" id="A0A9P6ELX4"/>
<feature type="domain" description="CCL2-like lectin" evidence="1">
    <location>
        <begin position="7"/>
        <end position="132"/>
    </location>
</feature>
<gene>
    <name evidence="2" type="ORF">CPB83DRAFT_109630</name>
</gene>
<dbReference type="Gene3D" id="2.80.10.50">
    <property type="match status" value="1"/>
</dbReference>
<organism evidence="2 3">
    <name type="scientific">Crepidotus variabilis</name>
    <dbReference type="NCBI Taxonomy" id="179855"/>
    <lineage>
        <taxon>Eukaryota</taxon>
        <taxon>Fungi</taxon>
        <taxon>Dikarya</taxon>
        <taxon>Basidiomycota</taxon>
        <taxon>Agaricomycotina</taxon>
        <taxon>Agaricomycetes</taxon>
        <taxon>Agaricomycetidae</taxon>
        <taxon>Agaricales</taxon>
        <taxon>Agaricineae</taxon>
        <taxon>Crepidotaceae</taxon>
        <taxon>Crepidotus</taxon>
    </lineage>
</organism>
<reference evidence="2" key="1">
    <citation type="submission" date="2020-11" db="EMBL/GenBank/DDBJ databases">
        <authorList>
            <consortium name="DOE Joint Genome Institute"/>
            <person name="Ahrendt S."/>
            <person name="Riley R."/>
            <person name="Andreopoulos W."/>
            <person name="Labutti K."/>
            <person name="Pangilinan J."/>
            <person name="Ruiz-Duenas F.J."/>
            <person name="Barrasa J.M."/>
            <person name="Sanchez-Garcia M."/>
            <person name="Camarero S."/>
            <person name="Miyauchi S."/>
            <person name="Serrano A."/>
            <person name="Linde D."/>
            <person name="Babiker R."/>
            <person name="Drula E."/>
            <person name="Ayuso-Fernandez I."/>
            <person name="Pacheco R."/>
            <person name="Padilla G."/>
            <person name="Ferreira P."/>
            <person name="Barriuso J."/>
            <person name="Kellner H."/>
            <person name="Castanera R."/>
            <person name="Alfaro M."/>
            <person name="Ramirez L."/>
            <person name="Pisabarro A.G."/>
            <person name="Kuo A."/>
            <person name="Tritt A."/>
            <person name="Lipzen A."/>
            <person name="He G."/>
            <person name="Yan M."/>
            <person name="Ng V."/>
            <person name="Cullen D."/>
            <person name="Martin F."/>
            <person name="Rosso M.-N."/>
            <person name="Henrissat B."/>
            <person name="Hibbett D."/>
            <person name="Martinez A.T."/>
            <person name="Grigoriev I.V."/>
        </authorList>
    </citation>
    <scope>NUCLEOTIDE SEQUENCE</scope>
    <source>
        <strain evidence="2">CBS 506.95</strain>
    </source>
</reference>
<comment type="caution">
    <text evidence="2">The sequence shown here is derived from an EMBL/GenBank/DDBJ whole genome shotgun (WGS) entry which is preliminary data.</text>
</comment>
<dbReference type="OrthoDB" id="5271368at2759"/>
<evidence type="ECO:0000259" key="1">
    <source>
        <dbReference type="Pfam" id="PF21595"/>
    </source>
</evidence>
<name>A0A9P6ELX4_9AGAR</name>
<dbReference type="Proteomes" id="UP000807306">
    <property type="component" value="Unassembled WGS sequence"/>
</dbReference>
<dbReference type="Pfam" id="PF21595">
    <property type="entry name" value="CCL2-like"/>
    <property type="match status" value="1"/>
</dbReference>
<dbReference type="InterPro" id="IPR048746">
    <property type="entry name" value="CCL2-like_lectin"/>
</dbReference>
<accession>A0A9P6ELX4</accession>
<sequence length="137" mass="14536">MSKVAAGRYVIYSRALTPTGQKLALTFSGTQKEALTISPLANAPKQIWVVKDYNSTTSTIGPDTSNRDQVGNGGGVPVVLPPGGYTWTMQVVDSGYIIQDGGKSASSYWNVGDATDGTKVSFGQDNGILSRWVFEKA</sequence>
<evidence type="ECO:0000313" key="2">
    <source>
        <dbReference type="EMBL" id="KAF9531540.1"/>
    </source>
</evidence>
<proteinExistence type="predicted"/>
<dbReference type="EMBL" id="MU157835">
    <property type="protein sequence ID" value="KAF9531540.1"/>
    <property type="molecule type" value="Genomic_DNA"/>
</dbReference>
<evidence type="ECO:0000313" key="3">
    <source>
        <dbReference type="Proteomes" id="UP000807306"/>
    </source>
</evidence>
<protein>
    <submittedName>
        <fullName evidence="2">CCL1 lectin</fullName>
    </submittedName>
</protein>
<dbReference type="CDD" id="cd23715">
    <property type="entry name" value="beta-trefoil_Ricin_CCL2"/>
    <property type="match status" value="1"/>
</dbReference>